<name>A0ABY1NX89_9RHOB</name>
<organism evidence="2 3">
    <name type="scientific">Shimia sagamensis</name>
    <dbReference type="NCBI Taxonomy" id="1566352"/>
    <lineage>
        <taxon>Bacteria</taxon>
        <taxon>Pseudomonadati</taxon>
        <taxon>Pseudomonadota</taxon>
        <taxon>Alphaproteobacteria</taxon>
        <taxon>Rhodobacterales</taxon>
        <taxon>Roseobacteraceae</taxon>
    </lineage>
</organism>
<dbReference type="RefSeq" id="WP_283425695.1">
    <property type="nucleotide sequence ID" value="NZ_FXTY01000003.1"/>
</dbReference>
<keyword evidence="3" id="KW-1185">Reference proteome</keyword>
<protein>
    <recommendedName>
        <fullName evidence="4">DUF4377 domain-containing protein</fullName>
    </recommendedName>
</protein>
<keyword evidence="1" id="KW-0732">Signal</keyword>
<reference evidence="2 3" key="1">
    <citation type="submission" date="2017-05" db="EMBL/GenBank/DDBJ databases">
        <authorList>
            <person name="Varghese N."/>
            <person name="Submissions S."/>
        </authorList>
    </citation>
    <scope>NUCLEOTIDE SEQUENCE [LARGE SCALE GENOMIC DNA]</scope>
    <source>
        <strain evidence="2 3">DSM 29734</strain>
    </source>
</reference>
<gene>
    <name evidence="2" type="ORF">SAMN06265373_103242</name>
</gene>
<evidence type="ECO:0008006" key="4">
    <source>
        <dbReference type="Google" id="ProtNLM"/>
    </source>
</evidence>
<comment type="caution">
    <text evidence="2">The sequence shown here is derived from an EMBL/GenBank/DDBJ whole genome shotgun (WGS) entry which is preliminary data.</text>
</comment>
<accession>A0ABY1NX89</accession>
<dbReference type="Proteomes" id="UP001157961">
    <property type="component" value="Unassembled WGS sequence"/>
</dbReference>
<evidence type="ECO:0000313" key="2">
    <source>
        <dbReference type="EMBL" id="SMP18186.1"/>
    </source>
</evidence>
<sequence>MRTTLFALTFLATPAFSQCPTYADMETGVRLTDLDGITETYTRDGAHFIRGEWDDGEHFGSRFLLLKGIYVVEQFDTEDGDLMTGSRSTHVYPLKPADAPIPVADGRWDTEVITLDYEGTHTTRETHIFGPSTQVTIGGCSYEMMPIIGIYHDDDGYEETMYYLPELGFSYLVETRPQNEAAERYTYIRIEAVEK</sequence>
<feature type="signal peptide" evidence="1">
    <location>
        <begin position="1"/>
        <end position="17"/>
    </location>
</feature>
<dbReference type="EMBL" id="FXTY01000003">
    <property type="protein sequence ID" value="SMP18186.1"/>
    <property type="molecule type" value="Genomic_DNA"/>
</dbReference>
<evidence type="ECO:0000256" key="1">
    <source>
        <dbReference type="SAM" id="SignalP"/>
    </source>
</evidence>
<feature type="chain" id="PRO_5046839034" description="DUF4377 domain-containing protein" evidence="1">
    <location>
        <begin position="18"/>
        <end position="195"/>
    </location>
</feature>
<proteinExistence type="predicted"/>
<evidence type="ECO:0000313" key="3">
    <source>
        <dbReference type="Proteomes" id="UP001157961"/>
    </source>
</evidence>